<dbReference type="AlphaFoldDB" id="A0A5E4XXX0"/>
<dbReference type="EMBL" id="CABPSJ010000006">
    <property type="protein sequence ID" value="VVE41214.1"/>
    <property type="molecule type" value="Genomic_DNA"/>
</dbReference>
<proteinExistence type="predicted"/>
<organism evidence="3 4">
    <name type="scientific">Pandoraea communis</name>
    <dbReference type="NCBI Taxonomy" id="2508297"/>
    <lineage>
        <taxon>Bacteria</taxon>
        <taxon>Pseudomonadati</taxon>
        <taxon>Pseudomonadota</taxon>
        <taxon>Betaproteobacteria</taxon>
        <taxon>Burkholderiales</taxon>
        <taxon>Burkholderiaceae</taxon>
        <taxon>Pandoraea</taxon>
    </lineage>
</organism>
<feature type="compositionally biased region" description="Basic and acidic residues" evidence="2">
    <location>
        <begin position="1"/>
        <end position="10"/>
    </location>
</feature>
<name>A0A5E4XXX0_9BURK</name>
<feature type="compositionally biased region" description="Low complexity" evidence="2">
    <location>
        <begin position="13"/>
        <end position="23"/>
    </location>
</feature>
<reference evidence="3 4" key="1">
    <citation type="submission" date="2019-08" db="EMBL/GenBank/DDBJ databases">
        <authorList>
            <person name="Peeters C."/>
        </authorList>
    </citation>
    <scope>NUCLEOTIDE SEQUENCE [LARGE SCALE GENOMIC DNA]</scope>
    <source>
        <strain evidence="3 4">LMG 31110</strain>
    </source>
</reference>
<evidence type="ECO:0000313" key="4">
    <source>
        <dbReference type="Proteomes" id="UP000337189"/>
    </source>
</evidence>
<gene>
    <name evidence="3" type="ORF">PCO31110_04219</name>
</gene>
<evidence type="ECO:0000256" key="2">
    <source>
        <dbReference type="SAM" id="MobiDB-lite"/>
    </source>
</evidence>
<feature type="coiled-coil region" evidence="1">
    <location>
        <begin position="213"/>
        <end position="252"/>
    </location>
</feature>
<dbReference type="Proteomes" id="UP000337189">
    <property type="component" value="Unassembled WGS sequence"/>
</dbReference>
<accession>A0A5E4XXX0</accession>
<protein>
    <submittedName>
        <fullName evidence="3">Uncharacterized protein</fullName>
    </submittedName>
</protein>
<evidence type="ECO:0000256" key="1">
    <source>
        <dbReference type="SAM" id="Coils"/>
    </source>
</evidence>
<evidence type="ECO:0000313" key="3">
    <source>
        <dbReference type="EMBL" id="VVE41214.1"/>
    </source>
</evidence>
<sequence>MPARAAETKTARAKTASPAAKTIKPLKPKKAIKTTPTKKTVKPKKPMKTATTVKSKSESLLGKLVRTGLSRTKAAARAEAVGRAPKEDPAPKRRTLGDTEAAKLRHKEAEASRDELPSPTKAQLLDFQLDFLIDANLLLYTENPVTFATARSTRPDPEERLAGFLERTFGTRKPDAMIARFVPLSDFGGNTMMKRLHQENAGPDVNAVIDRARARADERVDQARESLRAKHKQRLVNQRAEQKAEQARLVRNLSEYPARWLGDLAVQFDDLNSAAGGQVIKDPRVVQRLFDIARRAEEQGTVNGDDEAATPVEFVVGEVIEAYNALALHERRQREVDRRRIQELEEQLARLQEPGC</sequence>
<feature type="region of interest" description="Disordered" evidence="2">
    <location>
        <begin position="1"/>
        <end position="117"/>
    </location>
</feature>
<keyword evidence="1" id="KW-0175">Coiled coil</keyword>
<feature type="compositionally biased region" description="Low complexity" evidence="2">
    <location>
        <begin position="71"/>
        <end position="83"/>
    </location>
</feature>
<feature type="compositionally biased region" description="Basic and acidic residues" evidence="2">
    <location>
        <begin position="84"/>
        <end position="116"/>
    </location>
</feature>
<feature type="coiled-coil region" evidence="1">
    <location>
        <begin position="327"/>
        <end position="354"/>
    </location>
</feature>